<evidence type="ECO:0000256" key="8">
    <source>
        <dbReference type="ARBA" id="ARBA00023242"/>
    </source>
</evidence>
<evidence type="ECO:0000256" key="4">
    <source>
        <dbReference type="ARBA" id="ARBA00022491"/>
    </source>
</evidence>
<evidence type="ECO:0000256" key="9">
    <source>
        <dbReference type="ARBA" id="ARBA00032008"/>
    </source>
</evidence>
<feature type="compositionally biased region" description="Pro residues" evidence="11">
    <location>
        <begin position="661"/>
        <end position="678"/>
    </location>
</feature>
<feature type="compositionally biased region" description="Polar residues" evidence="11">
    <location>
        <begin position="914"/>
        <end position="925"/>
    </location>
</feature>
<feature type="region of interest" description="Disordered" evidence="11">
    <location>
        <begin position="341"/>
        <end position="365"/>
    </location>
</feature>
<keyword evidence="7 10" id="KW-0804">Transcription</keyword>
<feature type="compositionally biased region" description="Basic and acidic residues" evidence="11">
    <location>
        <begin position="468"/>
        <end position="480"/>
    </location>
</feature>
<gene>
    <name evidence="13" type="ORF">RDB_LOCUS15498</name>
</gene>
<comment type="similarity">
    <text evidence="2 10">Belongs to the Mediator complex subunit 13 family.</text>
</comment>
<evidence type="ECO:0000313" key="13">
    <source>
        <dbReference type="EMBL" id="CAE6423546.1"/>
    </source>
</evidence>
<feature type="region of interest" description="Disordered" evidence="11">
    <location>
        <begin position="657"/>
        <end position="687"/>
    </location>
</feature>
<dbReference type="GO" id="GO:0016592">
    <property type="term" value="C:mediator complex"/>
    <property type="evidence" value="ECO:0007669"/>
    <property type="project" value="InterPro"/>
</dbReference>
<dbReference type="EMBL" id="CAJMXA010000269">
    <property type="protein sequence ID" value="CAE6423546.1"/>
    <property type="molecule type" value="Genomic_DNA"/>
</dbReference>
<feature type="compositionally biased region" description="Pro residues" evidence="11">
    <location>
        <begin position="515"/>
        <end position="529"/>
    </location>
</feature>
<dbReference type="GO" id="GO:0045944">
    <property type="term" value="P:positive regulation of transcription by RNA polymerase II"/>
    <property type="evidence" value="ECO:0007669"/>
    <property type="project" value="TreeGrafter"/>
</dbReference>
<dbReference type="InterPro" id="IPR009401">
    <property type="entry name" value="Med13_C"/>
</dbReference>
<evidence type="ECO:0000256" key="3">
    <source>
        <dbReference type="ARBA" id="ARBA00019618"/>
    </source>
</evidence>
<keyword evidence="4 10" id="KW-0678">Repressor</keyword>
<dbReference type="InterPro" id="IPR051139">
    <property type="entry name" value="Mediator_complx_sub13"/>
</dbReference>
<feature type="compositionally biased region" description="Polar residues" evidence="11">
    <location>
        <begin position="879"/>
        <end position="888"/>
    </location>
</feature>
<feature type="region of interest" description="Disordered" evidence="11">
    <location>
        <begin position="879"/>
        <end position="934"/>
    </location>
</feature>
<comment type="function">
    <text evidence="10">Component of the SRB8-11 complex. The SRB8-11 complex is a regulatory module of the Mediator complex which is itself involved in regulation of basal and activated RNA polymerase II-dependent transcription. The SRB8-11 complex may be involved in the transcriptional repression of a subset of genes regulated by Mediator. It may inhibit the association of the Mediator complex with RNA polymerase II to form the holoenzyme complex.</text>
</comment>
<protein>
    <recommendedName>
        <fullName evidence="3 10">Mediator of RNA polymerase II transcription subunit 13</fullName>
    </recommendedName>
    <alternativeName>
        <fullName evidence="9 10">Mediator complex subunit 13</fullName>
    </alternativeName>
</protein>
<feature type="compositionally biased region" description="Basic residues" evidence="11">
    <location>
        <begin position="408"/>
        <end position="419"/>
    </location>
</feature>
<dbReference type="PANTHER" id="PTHR48249:SF3">
    <property type="entry name" value="MEDIATOR OF RNA POLYMERASE II TRANSCRIPTION SUBUNIT 13"/>
    <property type="match status" value="1"/>
</dbReference>
<evidence type="ECO:0000313" key="14">
    <source>
        <dbReference type="Proteomes" id="UP000663853"/>
    </source>
</evidence>
<comment type="subunit">
    <text evidence="10">Component of the SRB8-11 complex, which itself associates with the Mediator complex.</text>
</comment>
<organism evidence="13 14">
    <name type="scientific">Rhizoctonia solani</name>
    <dbReference type="NCBI Taxonomy" id="456999"/>
    <lineage>
        <taxon>Eukaryota</taxon>
        <taxon>Fungi</taxon>
        <taxon>Dikarya</taxon>
        <taxon>Basidiomycota</taxon>
        <taxon>Agaricomycotina</taxon>
        <taxon>Agaricomycetes</taxon>
        <taxon>Cantharellales</taxon>
        <taxon>Ceratobasidiaceae</taxon>
        <taxon>Rhizoctonia</taxon>
    </lineage>
</organism>
<dbReference type="GO" id="GO:0003713">
    <property type="term" value="F:transcription coactivator activity"/>
    <property type="evidence" value="ECO:0007669"/>
    <property type="project" value="TreeGrafter"/>
</dbReference>
<dbReference type="Proteomes" id="UP000663853">
    <property type="component" value="Unassembled WGS sequence"/>
</dbReference>
<keyword evidence="8 10" id="KW-0539">Nucleus</keyword>
<evidence type="ECO:0000256" key="6">
    <source>
        <dbReference type="ARBA" id="ARBA00023159"/>
    </source>
</evidence>
<comment type="subcellular location">
    <subcellularLocation>
        <location evidence="1 10">Nucleus</location>
    </subcellularLocation>
</comment>
<feature type="region of interest" description="Disordered" evidence="11">
    <location>
        <begin position="397"/>
        <end position="438"/>
    </location>
</feature>
<feature type="compositionally biased region" description="Acidic residues" evidence="11">
    <location>
        <begin position="889"/>
        <end position="901"/>
    </location>
</feature>
<dbReference type="Pfam" id="PF06333">
    <property type="entry name" value="Med13_C"/>
    <property type="match status" value="1"/>
</dbReference>
<accession>A0A8H2XF30</accession>
<keyword evidence="6 10" id="KW-0010">Activator</keyword>
<evidence type="ECO:0000256" key="2">
    <source>
        <dbReference type="ARBA" id="ARBA00009354"/>
    </source>
</evidence>
<feature type="region of interest" description="Disordered" evidence="11">
    <location>
        <begin position="1"/>
        <end position="29"/>
    </location>
</feature>
<comment type="caution">
    <text evidence="13">The sequence shown here is derived from an EMBL/GenBank/DDBJ whole genome shotgun (WGS) entry which is preliminary data.</text>
</comment>
<feature type="compositionally biased region" description="Polar residues" evidence="11">
    <location>
        <begin position="491"/>
        <end position="501"/>
    </location>
</feature>
<feature type="region of interest" description="Disordered" evidence="11">
    <location>
        <begin position="468"/>
        <end position="546"/>
    </location>
</feature>
<evidence type="ECO:0000256" key="7">
    <source>
        <dbReference type="ARBA" id="ARBA00023163"/>
    </source>
</evidence>
<evidence type="ECO:0000256" key="5">
    <source>
        <dbReference type="ARBA" id="ARBA00023015"/>
    </source>
</evidence>
<reference evidence="13" key="1">
    <citation type="submission" date="2021-01" db="EMBL/GenBank/DDBJ databases">
        <authorList>
            <person name="Kaushik A."/>
        </authorList>
    </citation>
    <scope>NUCLEOTIDE SEQUENCE</scope>
    <source>
        <strain evidence="13">AG6-10EEA</strain>
    </source>
</reference>
<name>A0A8H2XF30_9AGAM</name>
<proteinExistence type="inferred from homology"/>
<keyword evidence="5 10" id="KW-0805">Transcription regulation</keyword>
<sequence>MSHPLPAKPSAATTGAQAVPAPSRPAPTPVPTLVPSVLTSTSSLLISSVALPPSAAVEFRSWTGLDDTIESARKHVFGVAAGAPDISAALAAVVSPDVRLTLWAFAVVGEAGAPRLAALDFDDIGLRETTPAVCRFELSHLHPCSAQCTSGNPCAECTKHRPPSICPFASRSKQTSRPVRQPLGHLYQLWISALRALVLERLTHPHLLPTPHGVLLNPPHTSTGEWGRQWSEQRSLTHAHVHVSLSHPLPRPSSPSHILIHLYPHQTNLYALPPSAPLVPGTPLRLLPAFAPAYALAPYTGPTPSGPFGFPQSLGKRGVPPSATVSPCILVWLPLPPATPTSVASPSGLPTPSATTPAATAAPTGSRGMYAIWPRTLCVVDSKLAAIDVAKLPSLPPGLSTQGPGWAKPRRFGGKKSKLSKPISLASQQPLTLPSTSGSTLDADPSLVALANTASNLIDAVVRAREKEKEKQRARMERARSGSAVPIPALGSTSGVATGPSTPVDAVNPINTPTAPQPPPQLHPHPQPQPQTQTQTPTSLGNTPIQYVGSAPALNLPLLQQPLSASPAAVSDTFMELFGEDFNVPADQDTVFPDLTSFPELDTWNIPEVQADAKSNDEVRESDFDFFGVGDTWAENVPEPQTQLMDIDSVDPEIEVEPTPKEPTPVPVPSPPYFPLTPPQEENTRRVGDERMKWEPLKFGQKYENVDGKYRRAEGKFGVRGRLIAPQPRPRARTLTQTAKAIEGVGRATRTQSFSATPMSALARRMEAGLELRPRSMSNLQQQAALNASQLQPPSPAYLQVRPYPQLQLYHLPKFQLKNQLPTPSPSPNAHRKLRSGYINLTNPSAKRIRTLKLAHSQPVISANTGVFARDWVPIAAPQSPTATLSSASEDEGDDEDEDEYIPGTAPRSAAPSRGTTPPTSAHPNGSSPPGPGLLIALFRPSVLGSGMLGDVLTWPSDPKESKTPLPISVPTPVSPGEVIVEAVEAGVNVLAREAVDNWAWGADQHQIELHSPQPSRNELMLLGTCLASLAPGSEMSIGKLTAMPKVELPPPGILTDRPYPQLPRLEKLRQPKVSIGHSGQVVQMNPPVLRFWEVAGLEPVGGAKNVVAYAVFEEGEEGAVVRRWMERLAQVYETRRLGKHAIGETGGGAVSVKWESVAKTLVSFVSSLPQTQSHIILYLIIPQRAFASPALRSFIPTLESNSFISTLSEHHNHLSTHLVPASLLFDHSTTSPESRQRLECTALSVYDRVPRTVGRRIRREVIPLDIPAQTTVHVPAYALARPLAPRFRFSMDWPDTQREVLDRHMFLHVGYGFSKSKRWLGATCVDERGETYETRVWMCEDMTIAKVIAKVWSFAMRFAKRAAIEWRVVFCKMGVMELDEVQAWETHTSAKLAGDTRIGMHVSVLQFDLTTGLALSTSASPSVKAPVAPAGIPPSTVIDLTANDYLVLPGYDTEICTIPELESPMADLVPSLLPLATAHYFRLTDLPITRPMGRLADIPSKPDDPPVGVLSSQLHLLHVNLTQNSSLWKSGGDPWRELLQSFYALSALTQARFPPLDLLPIHLAMLNVILGVSDNRELVPVDLPLEPLS</sequence>
<dbReference type="PANTHER" id="PTHR48249">
    <property type="entry name" value="MEDIATOR OF RNA POLYMERASE II TRANSCRIPTION SUBUNIT 13"/>
    <property type="match status" value="1"/>
</dbReference>
<evidence type="ECO:0000259" key="12">
    <source>
        <dbReference type="Pfam" id="PF06333"/>
    </source>
</evidence>
<evidence type="ECO:0000256" key="10">
    <source>
        <dbReference type="RuleBase" id="RU364134"/>
    </source>
</evidence>
<evidence type="ECO:0000256" key="1">
    <source>
        <dbReference type="ARBA" id="ARBA00004123"/>
    </source>
</evidence>
<feature type="compositionally biased region" description="Polar residues" evidence="11">
    <location>
        <begin position="425"/>
        <end position="438"/>
    </location>
</feature>
<evidence type="ECO:0000256" key="11">
    <source>
        <dbReference type="SAM" id="MobiDB-lite"/>
    </source>
</evidence>
<feature type="domain" description="Mediator complex subunit Med13 C-terminal" evidence="12">
    <location>
        <begin position="1276"/>
        <end position="1449"/>
    </location>
</feature>